<comment type="caution">
    <text evidence="1">The sequence shown here is derived from an EMBL/GenBank/DDBJ whole genome shotgun (WGS) entry which is preliminary data.</text>
</comment>
<evidence type="ECO:0000313" key="2">
    <source>
        <dbReference type="Proteomes" id="UP000789525"/>
    </source>
</evidence>
<dbReference type="Proteomes" id="UP000789525">
    <property type="component" value="Unassembled WGS sequence"/>
</dbReference>
<organism evidence="1 2">
    <name type="scientific">Acaulospora colombiana</name>
    <dbReference type="NCBI Taxonomy" id="27376"/>
    <lineage>
        <taxon>Eukaryota</taxon>
        <taxon>Fungi</taxon>
        <taxon>Fungi incertae sedis</taxon>
        <taxon>Mucoromycota</taxon>
        <taxon>Glomeromycotina</taxon>
        <taxon>Glomeromycetes</taxon>
        <taxon>Diversisporales</taxon>
        <taxon>Acaulosporaceae</taxon>
        <taxon>Acaulospora</taxon>
    </lineage>
</organism>
<dbReference type="EMBL" id="CAJVPT010011607">
    <property type="protein sequence ID" value="CAG8580433.1"/>
    <property type="molecule type" value="Genomic_DNA"/>
</dbReference>
<evidence type="ECO:0000313" key="1">
    <source>
        <dbReference type="EMBL" id="CAG8580433.1"/>
    </source>
</evidence>
<accession>A0ACA9MBW9</accession>
<keyword evidence="2" id="KW-1185">Reference proteome</keyword>
<proteinExistence type="predicted"/>
<protein>
    <submittedName>
        <fullName evidence="1">9135_t:CDS:1</fullName>
    </submittedName>
</protein>
<gene>
    <name evidence="1" type="ORF">ACOLOM_LOCUS5948</name>
</gene>
<reference evidence="1" key="1">
    <citation type="submission" date="2021-06" db="EMBL/GenBank/DDBJ databases">
        <authorList>
            <person name="Kallberg Y."/>
            <person name="Tangrot J."/>
            <person name="Rosling A."/>
        </authorList>
    </citation>
    <scope>NUCLEOTIDE SEQUENCE</scope>
    <source>
        <strain evidence="1">CL356</strain>
    </source>
</reference>
<name>A0ACA9MBW9_9GLOM</name>
<sequence length="369" mass="40778">MAVTGQPIHWYNPLNGSLKTVVLRAAVHEAPALLCEPTKMDQAPTQKDVEQDNLQHLLTVHPQPTYCNDAFHFAKKRWLPPQSSSDYVEQLSPGSSSPGSSSRPERSPHWVTSTATLAETTPPIIVEGACLIICGILFGIYSTWVLRRVKLIHHKEINERDLENGDASIEKGGQEERYPELEKGKTSDVVEDKNKGEITEERVVEEPTQESAQDHVMDNDMKEATGMEATKAEEPIQVDDKVDQTDRDEGKAVELKSKVVQPGQEPANLADSTSAHSGNPSSTDTYEPQLSIYRSTTKFGDTLVPLKLGCHLEVLVVSGHPKRARLTQIDARRVQPNMYSENKRETAEDGLDERPLEDGRNQGVTSSGG</sequence>